<dbReference type="RefSeq" id="WP_005078193.1">
    <property type="nucleotide sequence ID" value="NZ_CP029076.1"/>
</dbReference>
<evidence type="ECO:0000313" key="3">
    <source>
        <dbReference type="Proteomes" id="UP000045782"/>
    </source>
</evidence>
<proteinExistence type="predicted"/>
<dbReference type="AlphaFoldDB" id="A0A0U0ZPM6"/>
<dbReference type="Pfam" id="PF23787">
    <property type="entry name" value="DUF7172"/>
    <property type="match status" value="1"/>
</dbReference>
<dbReference type="InterPro" id="IPR055596">
    <property type="entry name" value="DUF7172"/>
</dbReference>
<dbReference type="Proteomes" id="UP000045782">
    <property type="component" value="Unassembled WGS sequence"/>
</dbReference>
<dbReference type="EMBL" id="CSWP01000005">
    <property type="protein sequence ID" value="CPV56921.1"/>
    <property type="molecule type" value="Genomic_DNA"/>
</dbReference>
<gene>
    <name evidence="2" type="ORF">ERS075579_02857</name>
</gene>
<evidence type="ECO:0000313" key="2">
    <source>
        <dbReference type="EMBL" id="CPV56921.1"/>
    </source>
</evidence>
<feature type="domain" description="DUF7172" evidence="1">
    <location>
        <begin position="1"/>
        <end position="198"/>
    </location>
</feature>
<reference evidence="2 3" key="1">
    <citation type="submission" date="2015-03" db="EMBL/GenBank/DDBJ databases">
        <authorList>
            <person name="Murphy D."/>
        </authorList>
    </citation>
    <scope>NUCLEOTIDE SEQUENCE [LARGE SCALE GENOMIC DNA]</scope>
    <source>
        <strain evidence="2 3">PAP088</strain>
    </source>
</reference>
<name>A0A0U0ZPM6_9MYCO</name>
<sequence length="199" mass="22143">MSIKVCTSEYMLSTVNGLDMRRNWFPSIVAERFLQSKKDGQISRSPDPVTMIDGDLTYFNNTPDPVYITVQVIRAPRSIVAQNPGTVVIHDAWSWAVGKSPTADFPSVIQDSFGGRGQVDRPENAADKLLFGRFFADGDSSQAWVNVGQLDAQDSLHFRYLAAVQTPGVWTTPSEFEPRWEAQARWTRLLAFAMPIGSA</sequence>
<evidence type="ECO:0000259" key="1">
    <source>
        <dbReference type="Pfam" id="PF23787"/>
    </source>
</evidence>
<protein>
    <recommendedName>
        <fullName evidence="1">DUF7172 domain-containing protein</fullName>
    </recommendedName>
</protein>
<organism evidence="2 3">
    <name type="scientific">Mycobacteroides abscessus</name>
    <dbReference type="NCBI Taxonomy" id="36809"/>
    <lineage>
        <taxon>Bacteria</taxon>
        <taxon>Bacillati</taxon>
        <taxon>Actinomycetota</taxon>
        <taxon>Actinomycetes</taxon>
        <taxon>Mycobacteriales</taxon>
        <taxon>Mycobacteriaceae</taxon>
        <taxon>Mycobacteroides</taxon>
    </lineage>
</organism>
<accession>A0A0U0ZPM6</accession>